<feature type="compositionally biased region" description="Basic and acidic residues" evidence="5">
    <location>
        <begin position="185"/>
        <end position="199"/>
    </location>
</feature>
<dbReference type="AlphaFoldDB" id="A0A7K5WEV2"/>
<feature type="region of interest" description="Disordered" evidence="5">
    <location>
        <begin position="1"/>
        <end position="83"/>
    </location>
</feature>
<feature type="compositionally biased region" description="Basic and acidic residues" evidence="5">
    <location>
        <begin position="306"/>
        <end position="326"/>
    </location>
</feature>
<dbReference type="InterPro" id="IPR036179">
    <property type="entry name" value="Ig-like_dom_sf"/>
</dbReference>
<keyword evidence="8" id="KW-1185">Reference proteome</keyword>
<feature type="region of interest" description="Disordered" evidence="5">
    <location>
        <begin position="144"/>
        <end position="199"/>
    </location>
</feature>
<feature type="non-terminal residue" evidence="7">
    <location>
        <position position="1"/>
    </location>
</feature>
<feature type="domain" description="Ig-like" evidence="6">
    <location>
        <begin position="572"/>
        <end position="660"/>
    </location>
</feature>
<dbReference type="GO" id="GO:0005737">
    <property type="term" value="C:cytoplasm"/>
    <property type="evidence" value="ECO:0007669"/>
    <property type="project" value="UniProtKB-SubCell"/>
</dbReference>
<feature type="non-terminal residue" evidence="7">
    <location>
        <position position="663"/>
    </location>
</feature>
<feature type="region of interest" description="Disordered" evidence="5">
    <location>
        <begin position="460"/>
        <end position="503"/>
    </location>
</feature>
<feature type="region of interest" description="Disordered" evidence="5">
    <location>
        <begin position="100"/>
        <end position="120"/>
    </location>
</feature>
<dbReference type="EMBL" id="VYXD01008082">
    <property type="protein sequence ID" value="NWU39191.1"/>
    <property type="molecule type" value="Genomic_DNA"/>
</dbReference>
<dbReference type="InterPro" id="IPR013098">
    <property type="entry name" value="Ig_I-set"/>
</dbReference>
<comment type="subcellular location">
    <subcellularLocation>
        <location evidence="1">Cytoplasm</location>
    </subcellularLocation>
</comment>
<dbReference type="Proteomes" id="UP000557268">
    <property type="component" value="Unassembled WGS sequence"/>
</dbReference>
<proteinExistence type="predicted"/>
<dbReference type="PANTHER" id="PTHR21508:SF4">
    <property type="entry name" value="MITOGUARDIN 2"/>
    <property type="match status" value="1"/>
</dbReference>
<keyword evidence="3" id="KW-0393">Immunoglobulin domain</keyword>
<dbReference type="SUPFAM" id="SSF48726">
    <property type="entry name" value="Immunoglobulin"/>
    <property type="match status" value="1"/>
</dbReference>
<dbReference type="InterPro" id="IPR003599">
    <property type="entry name" value="Ig_sub"/>
</dbReference>
<evidence type="ECO:0000256" key="5">
    <source>
        <dbReference type="SAM" id="MobiDB-lite"/>
    </source>
</evidence>
<gene>
    <name evidence="7" type="primary">Nexn</name>
    <name evidence="7" type="ORF">HYLPRA_R09087</name>
</gene>
<dbReference type="SMART" id="SM00409">
    <property type="entry name" value="IG"/>
    <property type="match status" value="1"/>
</dbReference>
<feature type="region of interest" description="Disordered" evidence="5">
    <location>
        <begin position="542"/>
        <end position="566"/>
    </location>
</feature>
<feature type="region of interest" description="Disordered" evidence="5">
    <location>
        <begin position="243"/>
        <end position="326"/>
    </location>
</feature>
<keyword evidence="4" id="KW-0175">Coiled coil</keyword>
<comment type="caution">
    <text evidence="7">The sequence shown here is derived from an EMBL/GenBank/DDBJ whole genome shotgun (WGS) entry which is preliminary data.</text>
</comment>
<evidence type="ECO:0000256" key="4">
    <source>
        <dbReference type="SAM" id="Coils"/>
    </source>
</evidence>
<evidence type="ECO:0000256" key="3">
    <source>
        <dbReference type="ARBA" id="ARBA00023319"/>
    </source>
</evidence>
<dbReference type="InterPro" id="IPR013783">
    <property type="entry name" value="Ig-like_fold"/>
</dbReference>
<name>A0A7K5WEV2_9SYLV</name>
<feature type="compositionally biased region" description="Basic and acidic residues" evidence="5">
    <location>
        <begin position="20"/>
        <end position="71"/>
    </location>
</feature>
<feature type="compositionally biased region" description="Polar residues" evidence="5">
    <location>
        <begin position="1"/>
        <end position="11"/>
    </location>
</feature>
<evidence type="ECO:0000313" key="7">
    <source>
        <dbReference type="EMBL" id="NWU39191.1"/>
    </source>
</evidence>
<evidence type="ECO:0000256" key="1">
    <source>
        <dbReference type="ARBA" id="ARBA00004496"/>
    </source>
</evidence>
<dbReference type="Pfam" id="PF07679">
    <property type="entry name" value="I-set"/>
    <property type="match status" value="1"/>
</dbReference>
<feature type="compositionally biased region" description="Basic and acidic residues" evidence="5">
    <location>
        <begin position="243"/>
        <end position="279"/>
    </location>
</feature>
<evidence type="ECO:0000256" key="2">
    <source>
        <dbReference type="ARBA" id="ARBA00022490"/>
    </source>
</evidence>
<feature type="coiled-coil region" evidence="4">
    <location>
        <begin position="366"/>
        <end position="418"/>
    </location>
</feature>
<protein>
    <submittedName>
        <fullName evidence="7">NEXN protein</fullName>
    </submittedName>
</protein>
<dbReference type="PROSITE" id="PS50835">
    <property type="entry name" value="IG_LIKE"/>
    <property type="match status" value="1"/>
</dbReference>
<dbReference type="PANTHER" id="PTHR21508">
    <property type="entry name" value="MITOGUARDIN"/>
    <property type="match status" value="1"/>
</dbReference>
<feature type="compositionally biased region" description="Basic and acidic residues" evidence="5">
    <location>
        <begin position="460"/>
        <end position="479"/>
    </location>
</feature>
<keyword evidence="2" id="KW-0963">Cytoplasm</keyword>
<dbReference type="FunFam" id="2.60.40.10:FF:000425">
    <property type="entry name" value="Myosin light chain kinase"/>
    <property type="match status" value="1"/>
</dbReference>
<organism evidence="7 8">
    <name type="scientific">Hylia prasina</name>
    <name type="common">green hylia</name>
    <dbReference type="NCBI Taxonomy" id="208073"/>
    <lineage>
        <taxon>Eukaryota</taxon>
        <taxon>Metazoa</taxon>
        <taxon>Chordata</taxon>
        <taxon>Craniata</taxon>
        <taxon>Vertebrata</taxon>
        <taxon>Euteleostomi</taxon>
        <taxon>Archelosauria</taxon>
        <taxon>Archosauria</taxon>
        <taxon>Dinosauria</taxon>
        <taxon>Saurischia</taxon>
        <taxon>Theropoda</taxon>
        <taxon>Coelurosauria</taxon>
        <taxon>Aves</taxon>
        <taxon>Neognathae</taxon>
        <taxon>Neoaves</taxon>
        <taxon>Telluraves</taxon>
        <taxon>Australaves</taxon>
        <taxon>Passeriformes</taxon>
        <taxon>Sylvioidea</taxon>
        <taxon>Sylviidae</taxon>
        <taxon>Acrocephalinae</taxon>
        <taxon>Hylia</taxon>
    </lineage>
</organism>
<accession>A0A7K5WEV2</accession>
<evidence type="ECO:0000313" key="8">
    <source>
        <dbReference type="Proteomes" id="UP000557268"/>
    </source>
</evidence>
<dbReference type="InterPro" id="IPR007110">
    <property type="entry name" value="Ig-like_dom"/>
</dbReference>
<reference evidence="7 8" key="1">
    <citation type="submission" date="2019-09" db="EMBL/GenBank/DDBJ databases">
        <title>Bird 10,000 Genomes (B10K) Project - Family phase.</title>
        <authorList>
            <person name="Zhang G."/>
        </authorList>
    </citation>
    <scope>NUCLEOTIDE SEQUENCE [LARGE SCALE GENOMIC DNA]</scope>
    <source>
        <strain evidence="7">B10K-DU-001-70</strain>
        <tissue evidence="7">Muscle</tissue>
    </source>
</reference>
<dbReference type="Gene3D" id="2.60.40.10">
    <property type="entry name" value="Immunoglobulins"/>
    <property type="match status" value="1"/>
</dbReference>
<sequence>TKILLSSSKPVQKSYVPKLHKGDVKDKFEAMQKAREERNQRRSRDEKQRRKEQYVREREWNRRKQEMKELLASDEDDDTKLSKTEKGYVPKLIGTVKGKFAEMEKQRQEEERKRTEEERKRRIEQDMIEKRKIQRELAKKAQEIDDFNNTGTESAAEEGDDSLLVTVVPVKSTRTPAKMKISDNTGKEREEDRQTQDEGMKLKYEEQNQFLKEPKCLSFVKGENENSETLEPLSPGKLKVTFEELERQRQENQRRQAEEEARQRLEEEKRAFEEARQRMVNEGGDEESETAVKEFRPGKLRLSFEQIERQRREEEKRKAEEDARRRIEEEKRAFAEARKNMVLDDESPEMFKTFSQESLVPGKLEINFEELLRQKMEEEKRRTEEERRQKLEMERQEFQQLRQEMGELEEESETFELSKEYEELIKLKRSGSIQAKNLKSKFEKIGQLSQEEIQKKIEEERAKRRAMDEEIREREAEKFQEDDDVDVTPAKKSEAPFTHKVNMKARFEQMARAREEEEQRRIEEQKLLRMQFEQKEIDAALQKKREEEEEEEGSIINGSTCEDEDQARSGAPWFKKSLKNTSVVDGEPVRFTVKITGEPKPEVTWWFEGEMLQDSEDYQYIERGETYCLYLPETFPEDEGEYMCKAVNNRGSAASTCILTIES</sequence>
<dbReference type="GO" id="GO:0008053">
    <property type="term" value="P:mitochondrial fusion"/>
    <property type="evidence" value="ECO:0007669"/>
    <property type="project" value="TreeGrafter"/>
</dbReference>
<evidence type="ECO:0000259" key="6">
    <source>
        <dbReference type="PROSITE" id="PS50835"/>
    </source>
</evidence>